<dbReference type="RefSeq" id="WP_137640264.1">
    <property type="nucleotide sequence ID" value="NZ_BJDK01000017.1"/>
</dbReference>
<dbReference type="Proteomes" id="UP001596253">
    <property type="component" value="Unassembled WGS sequence"/>
</dbReference>
<feature type="domain" description="Antitoxin SocA-like Panacea" evidence="1">
    <location>
        <begin position="28"/>
        <end position="70"/>
    </location>
</feature>
<dbReference type="Pfam" id="PF13274">
    <property type="entry name" value="SocA_Panacea"/>
    <property type="match status" value="1"/>
</dbReference>
<name>A0ABW1R0S5_9LACO</name>
<dbReference type="InterPro" id="IPR025272">
    <property type="entry name" value="SocA_Panacea"/>
</dbReference>
<keyword evidence="3" id="KW-1185">Reference proteome</keyword>
<accession>A0ABW1R0S5</accession>
<dbReference type="EMBL" id="JBHSSD010000002">
    <property type="protein sequence ID" value="MFC6163110.1"/>
    <property type="molecule type" value="Genomic_DNA"/>
</dbReference>
<evidence type="ECO:0000313" key="2">
    <source>
        <dbReference type="EMBL" id="MFC6163110.1"/>
    </source>
</evidence>
<comment type="caution">
    <text evidence="2">The sequence shown here is derived from an EMBL/GenBank/DDBJ whole genome shotgun (WGS) entry which is preliminary data.</text>
</comment>
<organism evidence="2 3">
    <name type="scientific">Lactiplantibacillus dongliensis</name>
    <dbReference type="NCBI Taxonomy" id="2559919"/>
    <lineage>
        <taxon>Bacteria</taxon>
        <taxon>Bacillati</taxon>
        <taxon>Bacillota</taxon>
        <taxon>Bacilli</taxon>
        <taxon>Lactobacillales</taxon>
        <taxon>Lactobacillaceae</taxon>
        <taxon>Lactiplantibacillus</taxon>
    </lineage>
</organism>
<reference evidence="3" key="1">
    <citation type="journal article" date="2019" name="Int. J. Syst. Evol. Microbiol.">
        <title>The Global Catalogue of Microorganisms (GCM) 10K type strain sequencing project: providing services to taxonomists for standard genome sequencing and annotation.</title>
        <authorList>
            <consortium name="The Broad Institute Genomics Platform"/>
            <consortium name="The Broad Institute Genome Sequencing Center for Infectious Disease"/>
            <person name="Wu L."/>
            <person name="Ma J."/>
        </authorList>
    </citation>
    <scope>NUCLEOTIDE SEQUENCE [LARGE SCALE GENOMIC DNA]</scope>
    <source>
        <strain evidence="3">CCM 8932</strain>
    </source>
</reference>
<evidence type="ECO:0000259" key="1">
    <source>
        <dbReference type="Pfam" id="PF13274"/>
    </source>
</evidence>
<gene>
    <name evidence="2" type="ORF">ACFP3T_00205</name>
</gene>
<evidence type="ECO:0000313" key="3">
    <source>
        <dbReference type="Proteomes" id="UP001596253"/>
    </source>
</evidence>
<proteinExistence type="predicted"/>
<sequence length="155" mass="17941">MQNKISLYTVTEIADWYLTQAAMSPRKLQQLMYYTQAWSNALRQRPLIDTEFEAWASGPVSLVFFDQFGNDDRPLTQLVTLNPVIEDLQIQHLLNAVWREYRGETGNSLEIMARQELPWRIARVGVTAESDGGQVIMNAAMTDYYRRIYSGEAWD</sequence>
<protein>
    <submittedName>
        <fullName evidence="2">Panacea domain-containing protein</fullName>
    </submittedName>
</protein>